<dbReference type="Proteomes" id="UP001153269">
    <property type="component" value="Unassembled WGS sequence"/>
</dbReference>
<dbReference type="EMBL" id="CADEAL010000392">
    <property type="protein sequence ID" value="CAB1419486.1"/>
    <property type="molecule type" value="Genomic_DNA"/>
</dbReference>
<organism evidence="2 3">
    <name type="scientific">Pleuronectes platessa</name>
    <name type="common">European plaice</name>
    <dbReference type="NCBI Taxonomy" id="8262"/>
    <lineage>
        <taxon>Eukaryota</taxon>
        <taxon>Metazoa</taxon>
        <taxon>Chordata</taxon>
        <taxon>Craniata</taxon>
        <taxon>Vertebrata</taxon>
        <taxon>Euteleostomi</taxon>
        <taxon>Actinopterygii</taxon>
        <taxon>Neopterygii</taxon>
        <taxon>Teleostei</taxon>
        <taxon>Neoteleostei</taxon>
        <taxon>Acanthomorphata</taxon>
        <taxon>Carangaria</taxon>
        <taxon>Pleuronectiformes</taxon>
        <taxon>Pleuronectoidei</taxon>
        <taxon>Pleuronectidae</taxon>
        <taxon>Pleuronectes</taxon>
    </lineage>
</organism>
<feature type="signal peptide" evidence="1">
    <location>
        <begin position="1"/>
        <end position="16"/>
    </location>
</feature>
<name>A0A9N7TW04_PLEPL</name>
<protein>
    <recommendedName>
        <fullName evidence="4">Secreted protein</fullName>
    </recommendedName>
</protein>
<keyword evidence="3" id="KW-1185">Reference proteome</keyword>
<gene>
    <name evidence="2" type="ORF">PLEPLA_LOCUS7317</name>
</gene>
<feature type="chain" id="PRO_5040216415" description="Secreted protein" evidence="1">
    <location>
        <begin position="17"/>
        <end position="139"/>
    </location>
</feature>
<sequence length="139" mass="15144">MMLLLLLILVVSPVGLDRDLQSERLRGPGISILCFFRPSPLRLPHTLIPARAERGCSLNQQPGRKCEERRAGCIIDFGQKRRIQPMPPVIEGDPGGSRGTLTGLPAQEQCIFISPLHTPLNTLISGSSHLLQSSGTCLI</sequence>
<comment type="caution">
    <text evidence="2">The sequence shown here is derived from an EMBL/GenBank/DDBJ whole genome shotgun (WGS) entry which is preliminary data.</text>
</comment>
<proteinExistence type="predicted"/>
<reference evidence="2" key="1">
    <citation type="submission" date="2020-03" db="EMBL/GenBank/DDBJ databases">
        <authorList>
            <person name="Weist P."/>
        </authorList>
    </citation>
    <scope>NUCLEOTIDE SEQUENCE</scope>
</reference>
<evidence type="ECO:0008006" key="4">
    <source>
        <dbReference type="Google" id="ProtNLM"/>
    </source>
</evidence>
<evidence type="ECO:0000313" key="3">
    <source>
        <dbReference type="Proteomes" id="UP001153269"/>
    </source>
</evidence>
<accession>A0A9N7TW04</accession>
<evidence type="ECO:0000313" key="2">
    <source>
        <dbReference type="EMBL" id="CAB1419486.1"/>
    </source>
</evidence>
<evidence type="ECO:0000256" key="1">
    <source>
        <dbReference type="SAM" id="SignalP"/>
    </source>
</evidence>
<dbReference type="AlphaFoldDB" id="A0A9N7TW04"/>
<keyword evidence="1" id="KW-0732">Signal</keyword>